<name>A0A0K2FHU4_9CAUD</name>
<dbReference type="KEGG" id="vg:26648397"/>
<dbReference type="OrthoDB" id="22658at10239"/>
<reference evidence="2" key="1">
    <citation type="submission" date="2016-02" db="EMBL/GenBank/DDBJ databases">
        <authorList>
            <person name="Zhao X."/>
        </authorList>
    </citation>
    <scope>NUCLEOTIDE SEQUENCE [LARGE SCALE GENOMIC DNA]</scope>
</reference>
<proteinExistence type="predicted"/>
<dbReference type="GeneID" id="26648397"/>
<dbReference type="EMBL" id="KT321317">
    <property type="protein sequence ID" value="ALA45536.1"/>
    <property type="molecule type" value="Genomic_DNA"/>
</dbReference>
<sequence>MSESSEVQIARLEEQLKTLFRILEQERDSRLNVYKELQNISTNMTTFGHRLGNVESSLANSAPTIEEFITIKHKMVGAGLMGKWVWAIAGGIITFLWSARKEIASWLGGGN</sequence>
<evidence type="ECO:0000313" key="3">
    <source>
        <dbReference type="Proteomes" id="UP000203117"/>
    </source>
</evidence>
<dbReference type="RefSeq" id="YP_009208719.1">
    <property type="nucleotide sequence ID" value="NC_028908.2"/>
</dbReference>
<keyword evidence="1" id="KW-0812">Transmembrane</keyword>
<keyword evidence="3" id="KW-1185">Reference proteome</keyword>
<keyword evidence="1" id="KW-1133">Transmembrane helix</keyword>
<gene>
    <name evidence="2" type="ORF">ADP65_00067</name>
</gene>
<protein>
    <submittedName>
        <fullName evidence="2">Uncharacterized protein</fullName>
    </submittedName>
</protein>
<accession>A0A0K2FHU4</accession>
<feature type="transmembrane region" description="Helical" evidence="1">
    <location>
        <begin position="80"/>
        <end position="99"/>
    </location>
</feature>
<dbReference type="Proteomes" id="UP000203117">
    <property type="component" value="Segment"/>
</dbReference>
<organism evidence="2 3">
    <name type="scientific">Achromobacter phage phiAxp-3</name>
    <dbReference type="NCBI Taxonomy" id="1664247"/>
    <lineage>
        <taxon>Viruses</taxon>
        <taxon>Duplodnaviria</taxon>
        <taxon>Heunggongvirae</taxon>
        <taxon>Uroviricota</taxon>
        <taxon>Caudoviricetes</taxon>
        <taxon>Schitoviridae</taxon>
        <taxon>Rothmandenesvirinae</taxon>
        <taxon>Dongdastvirus</taxon>
        <taxon>Dongdastvirus Axp3</taxon>
    </lineage>
</organism>
<evidence type="ECO:0000256" key="1">
    <source>
        <dbReference type="SAM" id="Phobius"/>
    </source>
</evidence>
<keyword evidence="1" id="KW-0472">Membrane</keyword>
<evidence type="ECO:0000313" key="2">
    <source>
        <dbReference type="EMBL" id="ALA45536.1"/>
    </source>
</evidence>